<comment type="caution">
    <text evidence="2">The sequence shown here is derived from an EMBL/GenBank/DDBJ whole genome shotgun (WGS) entry which is preliminary data.</text>
</comment>
<keyword evidence="3" id="KW-1185">Reference proteome</keyword>
<feature type="region of interest" description="Disordered" evidence="1">
    <location>
        <begin position="72"/>
        <end position="95"/>
    </location>
</feature>
<dbReference type="Proteomes" id="UP000314294">
    <property type="component" value="Unassembled WGS sequence"/>
</dbReference>
<evidence type="ECO:0000313" key="3">
    <source>
        <dbReference type="Proteomes" id="UP000314294"/>
    </source>
</evidence>
<dbReference type="EMBL" id="SRLO01000998">
    <property type="protein sequence ID" value="TNN42995.1"/>
    <property type="molecule type" value="Genomic_DNA"/>
</dbReference>
<protein>
    <submittedName>
        <fullName evidence="2">Uncharacterized protein</fullName>
    </submittedName>
</protein>
<gene>
    <name evidence="2" type="ORF">EYF80_046816</name>
</gene>
<reference evidence="2 3" key="1">
    <citation type="submission" date="2019-03" db="EMBL/GenBank/DDBJ databases">
        <title>First draft genome of Liparis tanakae, snailfish: a comprehensive survey of snailfish specific genes.</title>
        <authorList>
            <person name="Kim W."/>
            <person name="Song I."/>
            <person name="Jeong J.-H."/>
            <person name="Kim D."/>
            <person name="Kim S."/>
            <person name="Ryu S."/>
            <person name="Song J.Y."/>
            <person name="Lee S.K."/>
        </authorList>
    </citation>
    <scope>NUCLEOTIDE SEQUENCE [LARGE SCALE GENOMIC DNA]</scope>
    <source>
        <tissue evidence="2">Muscle</tissue>
    </source>
</reference>
<evidence type="ECO:0000256" key="1">
    <source>
        <dbReference type="SAM" id="MobiDB-lite"/>
    </source>
</evidence>
<evidence type="ECO:0000313" key="2">
    <source>
        <dbReference type="EMBL" id="TNN42995.1"/>
    </source>
</evidence>
<organism evidence="2 3">
    <name type="scientific">Liparis tanakae</name>
    <name type="common">Tanaka's snailfish</name>
    <dbReference type="NCBI Taxonomy" id="230148"/>
    <lineage>
        <taxon>Eukaryota</taxon>
        <taxon>Metazoa</taxon>
        <taxon>Chordata</taxon>
        <taxon>Craniata</taxon>
        <taxon>Vertebrata</taxon>
        <taxon>Euteleostomi</taxon>
        <taxon>Actinopterygii</taxon>
        <taxon>Neopterygii</taxon>
        <taxon>Teleostei</taxon>
        <taxon>Neoteleostei</taxon>
        <taxon>Acanthomorphata</taxon>
        <taxon>Eupercaria</taxon>
        <taxon>Perciformes</taxon>
        <taxon>Cottioidei</taxon>
        <taxon>Cottales</taxon>
        <taxon>Liparidae</taxon>
        <taxon>Liparis</taxon>
    </lineage>
</organism>
<accession>A0A4Z2FQ06</accession>
<name>A0A4Z2FQ06_9TELE</name>
<proteinExistence type="predicted"/>
<sequence>MGYNEGSESRFLRVAEWETLQIPLTSRHKDLLFVPVPGSGAGAGARGRTRIIQGLSDESPAKMSGCQKNELPIPFRGDTGMQRGWEVTPGDVKRR</sequence>
<dbReference type="AlphaFoldDB" id="A0A4Z2FQ06"/>